<keyword evidence="1" id="KW-0175">Coiled coil</keyword>
<dbReference type="STRING" id="1798375.A2773_00810"/>
<organism evidence="2 3">
    <name type="scientific">Candidatus Gottesmanbacteria bacterium RIFCSPHIGHO2_01_FULL_39_10</name>
    <dbReference type="NCBI Taxonomy" id="1798375"/>
    <lineage>
        <taxon>Bacteria</taxon>
        <taxon>Candidatus Gottesmaniibacteriota</taxon>
    </lineage>
</organism>
<dbReference type="AlphaFoldDB" id="A0A1F5ZLR5"/>
<evidence type="ECO:0000256" key="1">
    <source>
        <dbReference type="SAM" id="Coils"/>
    </source>
</evidence>
<protein>
    <submittedName>
        <fullName evidence="2">Uncharacterized protein</fullName>
    </submittedName>
</protein>
<gene>
    <name evidence="2" type="ORF">A2773_00810</name>
</gene>
<feature type="coiled-coil region" evidence="1">
    <location>
        <begin position="327"/>
        <end position="354"/>
    </location>
</feature>
<evidence type="ECO:0000313" key="2">
    <source>
        <dbReference type="EMBL" id="OGG13323.1"/>
    </source>
</evidence>
<proteinExistence type="predicted"/>
<accession>A0A1F5ZLR5</accession>
<name>A0A1F5ZLR5_9BACT</name>
<evidence type="ECO:0000313" key="3">
    <source>
        <dbReference type="Proteomes" id="UP000177383"/>
    </source>
</evidence>
<comment type="caution">
    <text evidence="2">The sequence shown here is derived from an EMBL/GenBank/DDBJ whole genome shotgun (WGS) entry which is preliminary data.</text>
</comment>
<reference evidence="2 3" key="1">
    <citation type="journal article" date="2016" name="Nat. Commun.">
        <title>Thousands of microbial genomes shed light on interconnected biogeochemical processes in an aquifer system.</title>
        <authorList>
            <person name="Anantharaman K."/>
            <person name="Brown C.T."/>
            <person name="Hug L.A."/>
            <person name="Sharon I."/>
            <person name="Castelle C.J."/>
            <person name="Probst A.J."/>
            <person name="Thomas B.C."/>
            <person name="Singh A."/>
            <person name="Wilkins M.J."/>
            <person name="Karaoz U."/>
            <person name="Brodie E.L."/>
            <person name="Williams K.H."/>
            <person name="Hubbard S.S."/>
            <person name="Banfield J.F."/>
        </authorList>
    </citation>
    <scope>NUCLEOTIDE SEQUENCE [LARGE SCALE GENOMIC DNA]</scope>
</reference>
<dbReference type="Proteomes" id="UP000177383">
    <property type="component" value="Unassembled WGS sequence"/>
</dbReference>
<dbReference type="EMBL" id="MFJE01000056">
    <property type="protein sequence ID" value="OGG13323.1"/>
    <property type="molecule type" value="Genomic_DNA"/>
</dbReference>
<sequence>MIDGDPIPKFPGKTLIRHSESSAIKFPVGKTVEFVPTIDFSPFQKSWSLGEIGGTFEPNPDFNNPQQMITLIEGVTSELVQPDVRDRPHSITISCGQPIGREGVAETHIAEKSSIIVLPDRSGIGKQVKVAFRAAKPQTNLITYVVRPVEKNTDNPTFQITNAFPGESYPSSPDDPYWENHAYIIDAQTINLYKEKIKTLAQEHRKTTNLTRQAEIESEVGSLRTAVDEMSKLYLLYCADHPDLVRARISKMARMYNNTSDFNLQRKAELLQQVEEQKGKLSLLEQSGASSDPKMPNVIAERIIELADKYNRLSPDSPDRPKVIEELRRLQTVYDKIRQTNADEKRKSAEQQQKYLDQIPEAEKPEETLLRQVAFADKSVNVLASYAIAHGADATKLSHLSEVFDAQKYALVPGETLGRGVGGITRGKTNLVEIASEYVADPTVVVHESIHRAARISRDRYNRLPIKGQLAKYYYDMTGDTIEELSFRTDDPIVNLHGEDFAAAQEARILQFTEDTHKLNEAITQWATERIDGLKDTSGGQLEIPGKGQYYPYHVFAGDMLHELVMENRHCSSEEADSILITTALTSDYTELFSLVPKETMMGILAEIPSAVSDADVVLAVSNTST</sequence>